<protein>
    <submittedName>
        <fullName evidence="6">Transporter</fullName>
    </submittedName>
</protein>
<evidence type="ECO:0000313" key="7">
    <source>
        <dbReference type="Proteomes" id="UP000653076"/>
    </source>
</evidence>
<comment type="caution">
    <text evidence="6">The sequence shown here is derived from an EMBL/GenBank/DDBJ whole genome shotgun (WGS) entry which is preliminary data.</text>
</comment>
<dbReference type="PANTHER" id="PTHR10361">
    <property type="entry name" value="SODIUM-BILE ACID COTRANSPORTER"/>
    <property type="match status" value="1"/>
</dbReference>
<dbReference type="Proteomes" id="UP000653076">
    <property type="component" value="Unassembled WGS sequence"/>
</dbReference>
<keyword evidence="3 5" id="KW-1133">Transmembrane helix</keyword>
<feature type="transmembrane region" description="Helical" evidence="5">
    <location>
        <begin position="40"/>
        <end position="65"/>
    </location>
</feature>
<keyword evidence="4 5" id="KW-0472">Membrane</keyword>
<keyword evidence="7" id="KW-1185">Reference proteome</keyword>
<feature type="transmembrane region" description="Helical" evidence="5">
    <location>
        <begin position="98"/>
        <end position="118"/>
    </location>
</feature>
<dbReference type="InterPro" id="IPR004710">
    <property type="entry name" value="Bilac:Na_transpt"/>
</dbReference>
<dbReference type="InterPro" id="IPR002657">
    <property type="entry name" value="BilAc:Na_symport/Acr3"/>
</dbReference>
<evidence type="ECO:0000256" key="4">
    <source>
        <dbReference type="ARBA" id="ARBA00023136"/>
    </source>
</evidence>
<dbReference type="InterPro" id="IPR038770">
    <property type="entry name" value="Na+/solute_symporter_sf"/>
</dbReference>
<reference evidence="6 7" key="1">
    <citation type="submission" date="2021-01" db="EMBL/GenBank/DDBJ databases">
        <title>Whole genome shotgun sequence of Verrucosispora qiuiae NBRC 106684.</title>
        <authorList>
            <person name="Komaki H."/>
            <person name="Tamura T."/>
        </authorList>
    </citation>
    <scope>NUCLEOTIDE SEQUENCE [LARGE SCALE GENOMIC DNA]</scope>
    <source>
        <strain evidence="6 7">NBRC 106684</strain>
    </source>
</reference>
<keyword evidence="2 5" id="KW-0812">Transmembrane</keyword>
<feature type="transmembrane region" description="Helical" evidence="5">
    <location>
        <begin position="226"/>
        <end position="245"/>
    </location>
</feature>
<dbReference type="EMBL" id="BOPC01000010">
    <property type="protein sequence ID" value="GIJ25518.1"/>
    <property type="molecule type" value="Genomic_DNA"/>
</dbReference>
<dbReference type="RefSeq" id="WP_204032888.1">
    <property type="nucleotide sequence ID" value="NZ_BOPC01000010.1"/>
</dbReference>
<feature type="transmembrane region" description="Helical" evidence="5">
    <location>
        <begin position="173"/>
        <end position="191"/>
    </location>
</feature>
<evidence type="ECO:0000256" key="3">
    <source>
        <dbReference type="ARBA" id="ARBA00022989"/>
    </source>
</evidence>
<evidence type="ECO:0000256" key="5">
    <source>
        <dbReference type="SAM" id="Phobius"/>
    </source>
</evidence>
<name>A0ABQ4J638_9ACTN</name>
<proteinExistence type="predicted"/>
<evidence type="ECO:0000256" key="2">
    <source>
        <dbReference type="ARBA" id="ARBA00022692"/>
    </source>
</evidence>
<feature type="transmembrane region" description="Helical" evidence="5">
    <location>
        <begin position="71"/>
        <end position="91"/>
    </location>
</feature>
<dbReference type="PANTHER" id="PTHR10361:SF28">
    <property type="entry name" value="P3 PROTEIN-RELATED"/>
    <property type="match status" value="1"/>
</dbReference>
<gene>
    <name evidence="6" type="ORF">Vqi01_06800</name>
</gene>
<feature type="transmembrane region" description="Helical" evidence="5">
    <location>
        <begin position="6"/>
        <end position="28"/>
    </location>
</feature>
<evidence type="ECO:0000313" key="6">
    <source>
        <dbReference type="EMBL" id="GIJ25518.1"/>
    </source>
</evidence>
<sequence>MRGLLATVADLAVLVFAVTSMLSVGFAHSAKEILGPLRNLWALARALLANFVLVPLLALGIIWVWPLDRPLQAGLILVAMSAGAPFLIKLAEVAQAEVALSATLLVLLLPVTVVYAPIAVPRVLPEADVSAGALAVPLFLTMLLPLAAGLLVSSRWPAPARRWGPVARRASTLALVVIVLATALANLRTIVALFVEWAIVPAALVVAGAFVIGYLLGGRDRNAREVLGLATSQRNIAAATVMATQGFVDNAAVVMVIVTSLVGFALLFPVAALLRRRKPNPAAQTG</sequence>
<organism evidence="6 7">
    <name type="scientific">Micromonospora qiuiae</name>
    <dbReference type="NCBI Taxonomy" id="502268"/>
    <lineage>
        <taxon>Bacteria</taxon>
        <taxon>Bacillati</taxon>
        <taxon>Actinomycetota</taxon>
        <taxon>Actinomycetes</taxon>
        <taxon>Micromonosporales</taxon>
        <taxon>Micromonosporaceae</taxon>
        <taxon>Micromonospora</taxon>
    </lineage>
</organism>
<comment type="subcellular location">
    <subcellularLocation>
        <location evidence="1">Membrane</location>
        <topology evidence="1">Multi-pass membrane protein</topology>
    </subcellularLocation>
</comment>
<dbReference type="Gene3D" id="1.20.1530.20">
    <property type="match status" value="1"/>
</dbReference>
<feature type="transmembrane region" description="Helical" evidence="5">
    <location>
        <begin position="197"/>
        <end position="217"/>
    </location>
</feature>
<feature type="transmembrane region" description="Helical" evidence="5">
    <location>
        <begin position="130"/>
        <end position="152"/>
    </location>
</feature>
<dbReference type="Pfam" id="PF01758">
    <property type="entry name" value="SBF"/>
    <property type="match status" value="1"/>
</dbReference>
<feature type="transmembrane region" description="Helical" evidence="5">
    <location>
        <begin position="251"/>
        <end position="274"/>
    </location>
</feature>
<evidence type="ECO:0000256" key="1">
    <source>
        <dbReference type="ARBA" id="ARBA00004141"/>
    </source>
</evidence>
<accession>A0ABQ4J638</accession>